<evidence type="ECO:0000256" key="5">
    <source>
        <dbReference type="SAM" id="Phobius"/>
    </source>
</evidence>
<evidence type="ECO:0000256" key="2">
    <source>
        <dbReference type="ARBA" id="ARBA00022692"/>
    </source>
</evidence>
<sequence>MCYYNLHKRLEDRERQMDTVMGLTTLLIRRHRRKLMFLAIGGTLYCLNAGLQYWLTERLLINPAWTNVYVTVFLYILQFVLNAIFTWGDRTATFVQNLKRVGKYIPIKIVVWGINTAVDLFLLSLGLHYQLANAIAVLMIMVVNYFVFDRIIFTK</sequence>
<feature type="transmembrane region" description="Helical" evidence="5">
    <location>
        <begin position="109"/>
        <end position="129"/>
    </location>
</feature>
<dbReference type="AlphaFoldDB" id="A0A7X9DLF8"/>
<dbReference type="EMBL" id="JAAZNL010000046">
    <property type="protein sequence ID" value="NMB70287.1"/>
    <property type="molecule type" value="Genomic_DNA"/>
</dbReference>
<proteinExistence type="predicted"/>
<evidence type="ECO:0000313" key="8">
    <source>
        <dbReference type="Proteomes" id="UP000526033"/>
    </source>
</evidence>
<accession>A0A7X9DLF8</accession>
<dbReference type="Pfam" id="PF04138">
    <property type="entry name" value="GtrA_DPMS_TM"/>
    <property type="match status" value="1"/>
</dbReference>
<evidence type="ECO:0000256" key="3">
    <source>
        <dbReference type="ARBA" id="ARBA00022989"/>
    </source>
</evidence>
<feature type="transmembrane region" description="Helical" evidence="5">
    <location>
        <begin position="67"/>
        <end position="88"/>
    </location>
</feature>
<reference evidence="7 8" key="1">
    <citation type="journal article" date="2020" name="Biotechnol. Biofuels">
        <title>New insights from the biogas microbiome by comprehensive genome-resolved metagenomics of nearly 1600 species originating from multiple anaerobic digesters.</title>
        <authorList>
            <person name="Campanaro S."/>
            <person name="Treu L."/>
            <person name="Rodriguez-R L.M."/>
            <person name="Kovalovszki A."/>
            <person name="Ziels R.M."/>
            <person name="Maus I."/>
            <person name="Zhu X."/>
            <person name="Kougias P.G."/>
            <person name="Basile A."/>
            <person name="Luo G."/>
            <person name="Schluter A."/>
            <person name="Konstantinidis K.T."/>
            <person name="Angelidaki I."/>
        </authorList>
    </citation>
    <scope>NUCLEOTIDE SEQUENCE [LARGE SCALE GENOMIC DNA]</scope>
    <source>
        <strain evidence="7">AS27yjCOA_165</strain>
    </source>
</reference>
<organism evidence="7 8">
    <name type="scientific">candidate division WWE3 bacterium</name>
    <dbReference type="NCBI Taxonomy" id="2053526"/>
    <lineage>
        <taxon>Bacteria</taxon>
        <taxon>Katanobacteria</taxon>
    </lineage>
</organism>
<feature type="transmembrane region" description="Helical" evidence="5">
    <location>
        <begin position="135"/>
        <end position="153"/>
    </location>
</feature>
<gene>
    <name evidence="7" type="ORF">GYA27_03750</name>
</gene>
<feature type="transmembrane region" description="Helical" evidence="5">
    <location>
        <begin position="35"/>
        <end position="55"/>
    </location>
</feature>
<feature type="domain" description="GtrA/DPMS transmembrane" evidence="6">
    <location>
        <begin position="37"/>
        <end position="153"/>
    </location>
</feature>
<keyword evidence="2 5" id="KW-0812">Transmembrane</keyword>
<keyword evidence="4 5" id="KW-0472">Membrane</keyword>
<comment type="subcellular location">
    <subcellularLocation>
        <location evidence="1">Membrane</location>
        <topology evidence="1">Multi-pass membrane protein</topology>
    </subcellularLocation>
</comment>
<dbReference type="InterPro" id="IPR007267">
    <property type="entry name" value="GtrA_DPMS_TM"/>
</dbReference>
<comment type="caution">
    <text evidence="7">The sequence shown here is derived from an EMBL/GenBank/DDBJ whole genome shotgun (WGS) entry which is preliminary data.</text>
</comment>
<dbReference type="GO" id="GO:0000271">
    <property type="term" value="P:polysaccharide biosynthetic process"/>
    <property type="evidence" value="ECO:0007669"/>
    <property type="project" value="InterPro"/>
</dbReference>
<evidence type="ECO:0000313" key="7">
    <source>
        <dbReference type="EMBL" id="NMB70287.1"/>
    </source>
</evidence>
<name>A0A7X9DLF8_UNCKA</name>
<evidence type="ECO:0000256" key="1">
    <source>
        <dbReference type="ARBA" id="ARBA00004141"/>
    </source>
</evidence>
<dbReference type="Proteomes" id="UP000526033">
    <property type="component" value="Unassembled WGS sequence"/>
</dbReference>
<keyword evidence="3 5" id="KW-1133">Transmembrane helix</keyword>
<evidence type="ECO:0000256" key="4">
    <source>
        <dbReference type="ARBA" id="ARBA00023136"/>
    </source>
</evidence>
<evidence type="ECO:0000259" key="6">
    <source>
        <dbReference type="Pfam" id="PF04138"/>
    </source>
</evidence>
<protein>
    <submittedName>
        <fullName evidence="7">GtrA family protein</fullName>
    </submittedName>
</protein>
<dbReference type="GO" id="GO:0016020">
    <property type="term" value="C:membrane"/>
    <property type="evidence" value="ECO:0007669"/>
    <property type="project" value="UniProtKB-SubCell"/>
</dbReference>